<dbReference type="AlphaFoldDB" id="M9MD48"/>
<feature type="compositionally biased region" description="Low complexity" evidence="1">
    <location>
        <begin position="94"/>
        <end position="105"/>
    </location>
</feature>
<name>M9MD48_PSEA3</name>
<reference evidence="3" key="1">
    <citation type="journal article" date="2013" name="Genome Announc.">
        <title>Genome sequence of the basidiomycetous yeast Pseudozyma antarctica T-34, a producer of the glycolipid biosurfactants mannosylerythritol lipids.</title>
        <authorList>
            <person name="Morita T."/>
            <person name="Koike H."/>
            <person name="Koyama Y."/>
            <person name="Hagiwara H."/>
            <person name="Ito E."/>
            <person name="Fukuoka T."/>
            <person name="Imura T."/>
            <person name="Machida M."/>
            <person name="Kitamoto D."/>
        </authorList>
    </citation>
    <scope>NUCLEOTIDE SEQUENCE [LARGE SCALE GENOMIC DNA]</scope>
    <source>
        <strain evidence="3">T-34</strain>
    </source>
</reference>
<evidence type="ECO:0000256" key="1">
    <source>
        <dbReference type="SAM" id="MobiDB-lite"/>
    </source>
</evidence>
<feature type="region of interest" description="Disordered" evidence="1">
    <location>
        <begin position="1"/>
        <end position="37"/>
    </location>
</feature>
<feature type="compositionally biased region" description="Polar residues" evidence="1">
    <location>
        <begin position="414"/>
        <end position="428"/>
    </location>
</feature>
<gene>
    <name evidence="2" type="ORF">PANT_7c00031</name>
</gene>
<sequence>MADEQSGKGKGKAPAREGDASRSNETRTSSGSGDGVSNAALSLASALRSSMASSQLGSLMQSASGGKAGFAQGGSGNADLHEWLVSDLRAGANASSAGTTTSAPAKPSFRSTSQGASADGAETEHMFREFERGLTLDQSALRAGPTGEDAALQQAWALNTNAGALQAGGWRGTGMDPSMTGSIHSYTELDAPLHASVRKAYAESSTSAGQAQRPSRLGSFPATAAPLAQSDDIFALLDAEEQASSQPNRNIPAMPQDPTSALSSEVLSRFDAAYRAPSPSNSGFSREQAAMHLSLAEAQASEQGRQELAVPRPDNPSAQEGVYAPTAEAALASILDGRPESSDVTETQTHDQERGIAVVRKITRYFGASTYLDDVYGQSPLLRETIEQATQPADDARSEQNRQKAIRRLESLWSHLTNTPPQPESSRGSDWVDSWLRTHT</sequence>
<dbReference type="EMBL" id="DF196773">
    <property type="protein sequence ID" value="GAC72307.1"/>
    <property type="molecule type" value="Genomic_DNA"/>
</dbReference>
<feature type="compositionally biased region" description="Basic and acidic residues" evidence="1">
    <location>
        <begin position="14"/>
        <end position="25"/>
    </location>
</feature>
<feature type="region of interest" description="Disordered" evidence="1">
    <location>
        <begin position="297"/>
        <end position="318"/>
    </location>
</feature>
<proteinExistence type="predicted"/>
<dbReference type="OrthoDB" id="2527463at2759"/>
<evidence type="ECO:0000313" key="2">
    <source>
        <dbReference type="EMBL" id="GAC72307.1"/>
    </source>
</evidence>
<protein>
    <submittedName>
        <fullName evidence="2">Uncharacterized protein</fullName>
    </submittedName>
</protein>
<organism evidence="2 3">
    <name type="scientific">Pseudozyma antarctica (strain T-34)</name>
    <name type="common">Yeast</name>
    <name type="synonym">Candida antarctica</name>
    <dbReference type="NCBI Taxonomy" id="1151754"/>
    <lineage>
        <taxon>Eukaryota</taxon>
        <taxon>Fungi</taxon>
        <taxon>Dikarya</taxon>
        <taxon>Basidiomycota</taxon>
        <taxon>Ustilaginomycotina</taxon>
        <taxon>Ustilaginomycetes</taxon>
        <taxon>Ustilaginales</taxon>
        <taxon>Ustilaginaceae</taxon>
        <taxon>Moesziomyces</taxon>
    </lineage>
</organism>
<feature type="region of interest" description="Disordered" evidence="1">
    <location>
        <begin position="412"/>
        <end position="440"/>
    </location>
</feature>
<evidence type="ECO:0000313" key="3">
    <source>
        <dbReference type="Proteomes" id="UP000011976"/>
    </source>
</evidence>
<dbReference type="Proteomes" id="UP000011976">
    <property type="component" value="Unassembled WGS sequence"/>
</dbReference>
<feature type="region of interest" description="Disordered" evidence="1">
    <location>
        <begin position="94"/>
        <end position="122"/>
    </location>
</feature>
<accession>M9MD48</accession>
<feature type="region of interest" description="Disordered" evidence="1">
    <location>
        <begin position="241"/>
        <end position="263"/>
    </location>
</feature>